<protein>
    <submittedName>
        <fullName evidence="1">Transporter substrate-binding domain-containing protein</fullName>
    </submittedName>
</protein>
<evidence type="ECO:0000313" key="1">
    <source>
        <dbReference type="EMBL" id="MUH72578.1"/>
    </source>
</evidence>
<sequence length="227" mass="25959">MLYYDLGQTGGWIPYQKGANAGSIGVFEEVINRISNISGIPFKSVNFPPKRAEKALLSGLVDFDFMCLEWFTNGIDESKFVVTEPIFQISEMFVVKKATQHNLTSPHSYFGKDIGTIAGYFYLNDNKFNRIDFLNEQQVILGLKNDRFGVAILEREVARHWAKVHDVDIDFPLVHTTGLIRLRLRIENLIHLKKINEAIITIRKNGDLRDILNKHALTSHIPNENDE</sequence>
<keyword evidence="2" id="KW-1185">Reference proteome</keyword>
<dbReference type="Proteomes" id="UP000439994">
    <property type="component" value="Unassembled WGS sequence"/>
</dbReference>
<accession>A0A6N8F8K0</accession>
<proteinExistence type="predicted"/>
<dbReference type="SUPFAM" id="SSF53850">
    <property type="entry name" value="Periplasmic binding protein-like II"/>
    <property type="match status" value="1"/>
</dbReference>
<dbReference type="EMBL" id="WOCD01000003">
    <property type="protein sequence ID" value="MUH72578.1"/>
    <property type="molecule type" value="Genomic_DNA"/>
</dbReference>
<comment type="caution">
    <text evidence="1">The sequence shown here is derived from an EMBL/GenBank/DDBJ whole genome shotgun (WGS) entry which is preliminary data.</text>
</comment>
<evidence type="ECO:0000313" key="2">
    <source>
        <dbReference type="Proteomes" id="UP000439994"/>
    </source>
</evidence>
<dbReference type="Gene3D" id="3.40.190.10">
    <property type="entry name" value="Periplasmic binding protein-like II"/>
    <property type="match status" value="2"/>
</dbReference>
<organism evidence="1 2">
    <name type="scientific">Psychrosphaera haliotis</name>
    <dbReference type="NCBI Taxonomy" id="555083"/>
    <lineage>
        <taxon>Bacteria</taxon>
        <taxon>Pseudomonadati</taxon>
        <taxon>Pseudomonadota</taxon>
        <taxon>Gammaproteobacteria</taxon>
        <taxon>Alteromonadales</taxon>
        <taxon>Pseudoalteromonadaceae</taxon>
        <taxon>Psychrosphaera</taxon>
    </lineage>
</organism>
<name>A0A6N8F8K0_9GAMM</name>
<dbReference type="AlphaFoldDB" id="A0A6N8F8K0"/>
<reference evidence="1 2" key="1">
    <citation type="submission" date="2019-11" db="EMBL/GenBank/DDBJ databases">
        <title>P. haliotis isolates from Z. marina roots.</title>
        <authorList>
            <person name="Cohen M."/>
            <person name="Jospin G."/>
            <person name="Eisen J.A."/>
            <person name="Coil D.A."/>
        </authorList>
    </citation>
    <scope>NUCLEOTIDE SEQUENCE [LARGE SCALE GENOMIC DNA]</scope>
    <source>
        <strain evidence="1 2">UCD-MCMsp1aY</strain>
    </source>
</reference>
<gene>
    <name evidence="1" type="ORF">GNP35_08775</name>
</gene>